<dbReference type="EMBL" id="MU863929">
    <property type="protein sequence ID" value="KAK4199630.1"/>
    <property type="molecule type" value="Genomic_DNA"/>
</dbReference>
<dbReference type="GO" id="GO:0004672">
    <property type="term" value="F:protein kinase activity"/>
    <property type="evidence" value="ECO:0007669"/>
    <property type="project" value="InterPro"/>
</dbReference>
<dbReference type="InterPro" id="IPR000719">
    <property type="entry name" value="Prot_kinase_dom"/>
</dbReference>
<dbReference type="Gene3D" id="1.25.40.20">
    <property type="entry name" value="Ankyrin repeat-containing domain"/>
    <property type="match status" value="3"/>
</dbReference>
<evidence type="ECO:0000259" key="4">
    <source>
        <dbReference type="PROSITE" id="PS50011"/>
    </source>
</evidence>
<dbReference type="InterPro" id="IPR036770">
    <property type="entry name" value="Ankyrin_rpt-contain_sf"/>
</dbReference>
<keyword evidence="6" id="KW-1185">Reference proteome</keyword>
<dbReference type="InterPro" id="IPR002110">
    <property type="entry name" value="Ankyrin_rpt"/>
</dbReference>
<comment type="caution">
    <text evidence="5">The sequence shown here is derived from an EMBL/GenBank/DDBJ whole genome shotgun (WGS) entry which is preliminary data.</text>
</comment>
<reference evidence="5" key="1">
    <citation type="journal article" date="2023" name="Mol. Phylogenet. Evol.">
        <title>Genome-scale phylogeny and comparative genomics of the fungal order Sordariales.</title>
        <authorList>
            <person name="Hensen N."/>
            <person name="Bonometti L."/>
            <person name="Westerberg I."/>
            <person name="Brannstrom I.O."/>
            <person name="Guillou S."/>
            <person name="Cros-Aarteil S."/>
            <person name="Calhoun S."/>
            <person name="Haridas S."/>
            <person name="Kuo A."/>
            <person name="Mondo S."/>
            <person name="Pangilinan J."/>
            <person name="Riley R."/>
            <person name="LaButti K."/>
            <person name="Andreopoulos B."/>
            <person name="Lipzen A."/>
            <person name="Chen C."/>
            <person name="Yan M."/>
            <person name="Daum C."/>
            <person name="Ng V."/>
            <person name="Clum A."/>
            <person name="Steindorff A."/>
            <person name="Ohm R.A."/>
            <person name="Martin F."/>
            <person name="Silar P."/>
            <person name="Natvig D.O."/>
            <person name="Lalanne C."/>
            <person name="Gautier V."/>
            <person name="Ament-Velasquez S.L."/>
            <person name="Kruys A."/>
            <person name="Hutchinson M.I."/>
            <person name="Powell A.J."/>
            <person name="Barry K."/>
            <person name="Miller A.N."/>
            <person name="Grigoriev I.V."/>
            <person name="Debuchy R."/>
            <person name="Gladieux P."/>
            <person name="Hiltunen Thoren M."/>
            <person name="Johannesson H."/>
        </authorList>
    </citation>
    <scope>NUCLEOTIDE SEQUENCE</scope>
    <source>
        <strain evidence="5">CBS 315.58</strain>
    </source>
</reference>
<feature type="repeat" description="ANK" evidence="3">
    <location>
        <begin position="877"/>
        <end position="909"/>
    </location>
</feature>
<dbReference type="PROSITE" id="PS50088">
    <property type="entry name" value="ANK_REPEAT"/>
    <property type="match status" value="3"/>
</dbReference>
<dbReference type="PRINTS" id="PR01415">
    <property type="entry name" value="ANKYRIN"/>
</dbReference>
<dbReference type="PROSITE" id="PS50011">
    <property type="entry name" value="PROTEIN_KINASE_DOM"/>
    <property type="match status" value="1"/>
</dbReference>
<feature type="domain" description="Protein kinase" evidence="4">
    <location>
        <begin position="67"/>
        <end position="359"/>
    </location>
</feature>
<dbReference type="Pfam" id="PF12796">
    <property type="entry name" value="Ank_2"/>
    <property type="match status" value="1"/>
</dbReference>
<dbReference type="CDD" id="cd00180">
    <property type="entry name" value="PKc"/>
    <property type="match status" value="1"/>
</dbReference>
<dbReference type="PANTHER" id="PTHR24173:SF74">
    <property type="entry name" value="ANKYRIN REPEAT DOMAIN-CONTAINING PROTEIN 16"/>
    <property type="match status" value="1"/>
</dbReference>
<keyword evidence="5" id="KW-0418">Kinase</keyword>
<dbReference type="SMART" id="SM00248">
    <property type="entry name" value="ANK"/>
    <property type="match status" value="8"/>
</dbReference>
<protein>
    <submittedName>
        <fullName evidence="5">Serine threonine protein kinase</fullName>
    </submittedName>
</protein>
<feature type="repeat" description="ANK" evidence="3">
    <location>
        <begin position="809"/>
        <end position="830"/>
    </location>
</feature>
<keyword evidence="5" id="KW-0808">Transferase</keyword>
<sequence length="1277" mass="141844">MSGPGNTTTGSLYSSTLSWNTSLSRTSVSSLSRATFTQRLNHGSHGLDDVIKAARNLNLRRYNYEELVREEPLGEGGTYLVERCVMGKDVFAVKHLMFRHTDDGKSLRTKLRSVILEVQIMRHAPLKAHPNITTAHGYGWNMQQGQISPFVVIEYASMGTLREYFQQRGKSHGQQSDLLHIEILVGDVASGLSALHKCGIVHGDVKLDNMLVFPDPSRPSSAIAKVADFGHALVNDDKSVVAKYGGTSVYDAPEVKNQDACTIQRSDLARCDIWAFGLLLWEACIWGACYTTWIRQNGPENYDAGELLNMAKSCVPGRKRALGISMFLTVTLNKTLQEDFYKRVPFDKLPLYTRWHASSLRGFQAALALHVETPTPTYELQMLRTESGKEILWEHEQQIFSGLKQSLAEKSTPDNGAIAWQIALCFEAGFAEEPYCFKIKRLLHSTNLGIDMPSLVRTCFDGNDIALHASLCDGANPNLSAADGTTLLHWLFMLEKPNEIFNILEQQKSLVQLRPPSIHVDMPSALNQEVHPQWPLRLTGTPLCMAIAVNSLDAVKTLLALGANPLACAYSTTLYDQHDQRSDWTHLHIATQYHCPDVLQLLLENAPRSKVTDAISNSPLCLALSFSTGLERRAIHGSQSLDNLKRTVKIIQSLQSLSTVGRYGMTGLMQAIDFQDCQVATALIEAEPELSTKPFVSQGDLAIFNLPIHFAAQIASRRDTSDNLQILHSIQRTCPNRQLTMLDSGKRTPLHMAVTGPSELAAEWILSVDPSLLNAKDELGRGALHYCASVANLKLLLDNGADINRPDLQGLTPLHSACYQGNLDLVHALLHASKKPKMDLGNTKYGTPLHCAVIGGSIDVVLLLLNSGAQANLVDRRGNTPLHVAARLNRPSILRVLIRHGGDLTKRNTNEHDAWQIAVSSDPDTNTDVKNVLWPIISTSMRHFVNRLEESLSARLKAAPVHLLHQHTSAKQLPDFEWDPRQSQESSTVLEMPGQYGLSDLDNSGIEGTAQQYDSFTYTQTPDQKMVAFQALYRRLLKKHTELQDVLHWSTIAFIDNILLYSHDSLWQGPISNELWKIITLGVLNLSWLLRSLAKFAIGWNFSLPSDVDKIELVDFYKWLENDCPTSASRLKDSKDQAVPKWNQKTSRMFSTAVPKASIDPRPSAGNEPPPNARVEPPPYVGIDIDKYPLSAASCVAEAIEATKPMWALPGWSSEDLTTTILWELRTCQWTLTGEVPLVEVEFPQLTRPQASLEVIFALGPNRLVPVIIIRNSDKIL</sequence>
<name>A0AAN7AW43_9PEZI</name>
<dbReference type="SUPFAM" id="SSF48403">
    <property type="entry name" value="Ankyrin repeat"/>
    <property type="match status" value="1"/>
</dbReference>
<evidence type="ECO:0000256" key="1">
    <source>
        <dbReference type="ARBA" id="ARBA00022737"/>
    </source>
</evidence>
<organism evidence="5 6">
    <name type="scientific">Triangularia verruculosa</name>
    <dbReference type="NCBI Taxonomy" id="2587418"/>
    <lineage>
        <taxon>Eukaryota</taxon>
        <taxon>Fungi</taxon>
        <taxon>Dikarya</taxon>
        <taxon>Ascomycota</taxon>
        <taxon>Pezizomycotina</taxon>
        <taxon>Sordariomycetes</taxon>
        <taxon>Sordariomycetidae</taxon>
        <taxon>Sordariales</taxon>
        <taxon>Podosporaceae</taxon>
        <taxon>Triangularia</taxon>
    </lineage>
</organism>
<gene>
    <name evidence="5" type="ORF">QBC40DRAFT_349240</name>
</gene>
<dbReference type="InterPro" id="IPR008271">
    <property type="entry name" value="Ser/Thr_kinase_AS"/>
</dbReference>
<keyword evidence="1" id="KW-0677">Repeat</keyword>
<dbReference type="Pfam" id="PF00069">
    <property type="entry name" value="Pkinase"/>
    <property type="match status" value="1"/>
</dbReference>
<evidence type="ECO:0000256" key="2">
    <source>
        <dbReference type="ARBA" id="ARBA00023043"/>
    </source>
</evidence>
<evidence type="ECO:0000313" key="5">
    <source>
        <dbReference type="EMBL" id="KAK4199630.1"/>
    </source>
</evidence>
<keyword evidence="2 3" id="KW-0040">ANK repeat</keyword>
<dbReference type="Gene3D" id="1.10.510.10">
    <property type="entry name" value="Transferase(Phosphotransferase) domain 1"/>
    <property type="match status" value="1"/>
</dbReference>
<evidence type="ECO:0000313" key="6">
    <source>
        <dbReference type="Proteomes" id="UP001303160"/>
    </source>
</evidence>
<accession>A0AAN7AW43</accession>
<proteinExistence type="predicted"/>
<feature type="repeat" description="ANK" evidence="3">
    <location>
        <begin position="844"/>
        <end position="876"/>
    </location>
</feature>
<dbReference type="GO" id="GO:0005524">
    <property type="term" value="F:ATP binding"/>
    <property type="evidence" value="ECO:0007669"/>
    <property type="project" value="InterPro"/>
</dbReference>
<dbReference type="Proteomes" id="UP001303160">
    <property type="component" value="Unassembled WGS sequence"/>
</dbReference>
<dbReference type="PROSITE" id="PS50297">
    <property type="entry name" value="ANK_REP_REGION"/>
    <property type="match status" value="3"/>
</dbReference>
<dbReference type="PANTHER" id="PTHR24173">
    <property type="entry name" value="ANKYRIN REPEAT CONTAINING"/>
    <property type="match status" value="1"/>
</dbReference>
<dbReference type="SMART" id="SM00220">
    <property type="entry name" value="S_TKc"/>
    <property type="match status" value="1"/>
</dbReference>
<reference evidence="5" key="2">
    <citation type="submission" date="2023-05" db="EMBL/GenBank/DDBJ databases">
        <authorList>
            <consortium name="Lawrence Berkeley National Laboratory"/>
            <person name="Steindorff A."/>
            <person name="Hensen N."/>
            <person name="Bonometti L."/>
            <person name="Westerberg I."/>
            <person name="Brannstrom I.O."/>
            <person name="Guillou S."/>
            <person name="Cros-Aarteil S."/>
            <person name="Calhoun S."/>
            <person name="Haridas S."/>
            <person name="Kuo A."/>
            <person name="Mondo S."/>
            <person name="Pangilinan J."/>
            <person name="Riley R."/>
            <person name="Labutti K."/>
            <person name="Andreopoulos B."/>
            <person name="Lipzen A."/>
            <person name="Chen C."/>
            <person name="Yanf M."/>
            <person name="Daum C."/>
            <person name="Ng V."/>
            <person name="Clum A."/>
            <person name="Ohm R."/>
            <person name="Martin F."/>
            <person name="Silar P."/>
            <person name="Natvig D."/>
            <person name="Lalanne C."/>
            <person name="Gautier V."/>
            <person name="Ament-Velasquez S.L."/>
            <person name="Kruys A."/>
            <person name="Hutchinson M.I."/>
            <person name="Powell A.J."/>
            <person name="Barry K."/>
            <person name="Miller A.N."/>
            <person name="Grigoriev I.V."/>
            <person name="Debuchy R."/>
            <person name="Gladieux P."/>
            <person name="Thoren M.H."/>
            <person name="Johannesson H."/>
        </authorList>
    </citation>
    <scope>NUCLEOTIDE SEQUENCE</scope>
    <source>
        <strain evidence="5">CBS 315.58</strain>
    </source>
</reference>
<dbReference type="SUPFAM" id="SSF56112">
    <property type="entry name" value="Protein kinase-like (PK-like)"/>
    <property type="match status" value="1"/>
</dbReference>
<dbReference type="InterPro" id="IPR011009">
    <property type="entry name" value="Kinase-like_dom_sf"/>
</dbReference>
<evidence type="ECO:0000256" key="3">
    <source>
        <dbReference type="PROSITE-ProRule" id="PRU00023"/>
    </source>
</evidence>
<dbReference type="AlphaFoldDB" id="A0AAN7AW43"/>
<dbReference type="PROSITE" id="PS00108">
    <property type="entry name" value="PROTEIN_KINASE_ST"/>
    <property type="match status" value="1"/>
</dbReference>